<dbReference type="AlphaFoldDB" id="A0A1G2MXJ5"/>
<dbReference type="EMBL" id="MHRT01000011">
    <property type="protein sequence ID" value="OHA28646.1"/>
    <property type="molecule type" value="Genomic_DNA"/>
</dbReference>
<gene>
    <name evidence="1" type="ORF">A3F51_03995</name>
</gene>
<sequence length="203" mass="22828">MKSSSKYPGVKNGRVEAAINKMGGMSLLKCFLSGKLKLDWVVWKTITFNPNTRSADYFARLREIPCWLGNSNGGIRGQYVLEALVKIVTAPVGKVDLVKLTGDDLGFSGRAPRTDICDRAMKLGLQMCPWAVGPELVLQFTDEEKVSDWEEEHACIAMEPILGQCVFRALNWWRSVPRRLELTRGDDDSYSTTVPWVFVKPKE</sequence>
<protein>
    <submittedName>
        <fullName evidence="1">Uncharacterized protein</fullName>
    </submittedName>
</protein>
<evidence type="ECO:0000313" key="1">
    <source>
        <dbReference type="EMBL" id="OHA28646.1"/>
    </source>
</evidence>
<dbReference type="Proteomes" id="UP000178089">
    <property type="component" value="Unassembled WGS sequence"/>
</dbReference>
<name>A0A1G2MXJ5_9BACT</name>
<proteinExistence type="predicted"/>
<accession>A0A1G2MXJ5</accession>
<comment type="caution">
    <text evidence="1">The sequence shown here is derived from an EMBL/GenBank/DDBJ whole genome shotgun (WGS) entry which is preliminary data.</text>
</comment>
<evidence type="ECO:0000313" key="2">
    <source>
        <dbReference type="Proteomes" id="UP000178089"/>
    </source>
</evidence>
<reference evidence="1 2" key="1">
    <citation type="journal article" date="2016" name="Nat. Commun.">
        <title>Thousands of microbial genomes shed light on interconnected biogeochemical processes in an aquifer system.</title>
        <authorList>
            <person name="Anantharaman K."/>
            <person name="Brown C.T."/>
            <person name="Hug L.A."/>
            <person name="Sharon I."/>
            <person name="Castelle C.J."/>
            <person name="Probst A.J."/>
            <person name="Thomas B.C."/>
            <person name="Singh A."/>
            <person name="Wilkins M.J."/>
            <person name="Karaoz U."/>
            <person name="Brodie E.L."/>
            <person name="Williams K.H."/>
            <person name="Hubbard S.S."/>
            <person name="Banfield J.F."/>
        </authorList>
    </citation>
    <scope>NUCLEOTIDE SEQUENCE [LARGE SCALE GENOMIC DNA]</scope>
</reference>
<organism evidence="1 2">
    <name type="scientific">Candidatus Taylorbacteria bacterium RIFCSPHIGHO2_12_FULL_45_16</name>
    <dbReference type="NCBI Taxonomy" id="1802315"/>
    <lineage>
        <taxon>Bacteria</taxon>
        <taxon>Candidatus Tayloriibacteriota</taxon>
    </lineage>
</organism>